<dbReference type="GO" id="GO:0030313">
    <property type="term" value="C:cell envelope"/>
    <property type="evidence" value="ECO:0007669"/>
    <property type="project" value="UniProtKB-SubCell"/>
</dbReference>
<dbReference type="Gene3D" id="2.40.50.100">
    <property type="match status" value="1"/>
</dbReference>
<dbReference type="Gene3D" id="2.40.420.20">
    <property type="match status" value="1"/>
</dbReference>
<name>A0A2M8NYC5_9CHLR</name>
<proteinExistence type="inferred from homology"/>
<dbReference type="EMBL" id="PGTK01000012">
    <property type="protein sequence ID" value="PJF30289.1"/>
    <property type="molecule type" value="Genomic_DNA"/>
</dbReference>
<dbReference type="Proteomes" id="UP000228921">
    <property type="component" value="Unassembled WGS sequence"/>
</dbReference>
<evidence type="ECO:0000256" key="2">
    <source>
        <dbReference type="ARBA" id="ARBA00009477"/>
    </source>
</evidence>
<evidence type="ECO:0000256" key="4">
    <source>
        <dbReference type="SAM" id="Coils"/>
    </source>
</evidence>
<dbReference type="Gene3D" id="2.40.30.170">
    <property type="match status" value="1"/>
</dbReference>
<gene>
    <name evidence="6" type="ORF">CUN51_08250</name>
</gene>
<dbReference type="Pfam" id="PF25917">
    <property type="entry name" value="BSH_RND"/>
    <property type="match status" value="1"/>
</dbReference>
<comment type="subcellular location">
    <subcellularLocation>
        <location evidence="1">Cell envelope</location>
    </subcellularLocation>
</comment>
<dbReference type="PANTHER" id="PTHR32347">
    <property type="entry name" value="EFFLUX SYSTEM COMPONENT YKNX-RELATED"/>
    <property type="match status" value="1"/>
</dbReference>
<reference evidence="6 7" key="1">
    <citation type="submission" date="2017-11" db="EMBL/GenBank/DDBJ databases">
        <title>Evolution of Phototrophy in the Chloroflexi Phylum Driven by Horizontal Gene Transfer.</title>
        <authorList>
            <person name="Ward L.M."/>
            <person name="Hemp J."/>
            <person name="Shih P.M."/>
            <person name="Mcglynn S.E."/>
            <person name="Fischer W."/>
        </authorList>
    </citation>
    <scope>NUCLEOTIDE SEQUENCE [LARGE SCALE GENOMIC DNA]</scope>
    <source>
        <strain evidence="6">CP2_2F</strain>
    </source>
</reference>
<protein>
    <recommendedName>
        <fullName evidence="5">Multidrug resistance protein MdtA-like barrel-sandwich hybrid domain-containing protein</fullName>
    </recommendedName>
</protein>
<dbReference type="GO" id="GO:0016020">
    <property type="term" value="C:membrane"/>
    <property type="evidence" value="ECO:0007669"/>
    <property type="project" value="InterPro"/>
</dbReference>
<feature type="domain" description="Multidrug resistance protein MdtA-like barrel-sandwich hybrid" evidence="5">
    <location>
        <begin position="68"/>
        <end position="315"/>
    </location>
</feature>
<evidence type="ECO:0000259" key="5">
    <source>
        <dbReference type="Pfam" id="PF25917"/>
    </source>
</evidence>
<evidence type="ECO:0000313" key="7">
    <source>
        <dbReference type="Proteomes" id="UP000228921"/>
    </source>
</evidence>
<accession>A0A2M8NYC5</accession>
<sequence>MKRWLRTLLIVLPLACLVLCSATVLVILPQLREARAADLRAASTAVVERRSLDDLLIASGALRPERFVNLAFEVSGTVREVNVRAGDSVRAGDVLAALDTTQLELQLEQARQALIIQEANYANVMKPASEREIAQARAALAQAEANLVSAQAAFDNQQNVITQSCANVAAAESNLKVAQDAYDRYVAEGYQFDMDFRPDMDSPQGKALKQARDQRDAALANCNAARRAQSSDAALRAAEAQVAQAKAALDALLQGATKEQRDIAAAQLEQARLNLAQAERNLSKAKLTAPVDGIISAVNISVGQTIGLGGQPAFVLADTSALYIEISVDEVDIARVQVGQQARFTLLGVSSDAPFKGTVERKNIVGDVSQGVVTYGVRVKVTDRVPQLLGMTADVEIVLATRKDVLTVPTRAIRRDPNGRQFVLVQRSEGAPLEINVQSGLSVGELTEVSGEGLREGQVVLISGNGTSRSNGGFFGGRR</sequence>
<comment type="caution">
    <text evidence="6">The sequence shown here is derived from an EMBL/GenBank/DDBJ whole genome shotgun (WGS) entry which is preliminary data.</text>
</comment>
<dbReference type="NCBIfam" id="TIGR01730">
    <property type="entry name" value="RND_mfp"/>
    <property type="match status" value="1"/>
</dbReference>
<dbReference type="InterPro" id="IPR058625">
    <property type="entry name" value="MdtA-like_BSH"/>
</dbReference>
<keyword evidence="3 4" id="KW-0175">Coiled coil</keyword>
<evidence type="ECO:0000256" key="1">
    <source>
        <dbReference type="ARBA" id="ARBA00004196"/>
    </source>
</evidence>
<evidence type="ECO:0000256" key="3">
    <source>
        <dbReference type="ARBA" id="ARBA00023054"/>
    </source>
</evidence>
<dbReference type="PANTHER" id="PTHR32347:SF23">
    <property type="entry name" value="BLL5650 PROTEIN"/>
    <property type="match status" value="1"/>
</dbReference>
<feature type="coiled-coil region" evidence="4">
    <location>
        <begin position="100"/>
        <end position="288"/>
    </location>
</feature>
<dbReference type="InterPro" id="IPR050465">
    <property type="entry name" value="UPF0194_transport"/>
</dbReference>
<dbReference type="InterPro" id="IPR006143">
    <property type="entry name" value="RND_pump_MFP"/>
</dbReference>
<dbReference type="GO" id="GO:0022857">
    <property type="term" value="F:transmembrane transporter activity"/>
    <property type="evidence" value="ECO:0007669"/>
    <property type="project" value="InterPro"/>
</dbReference>
<comment type="similarity">
    <text evidence="2">Belongs to the membrane fusion protein (MFP) (TC 8.A.1) family.</text>
</comment>
<evidence type="ECO:0000313" key="6">
    <source>
        <dbReference type="EMBL" id="PJF30289.1"/>
    </source>
</evidence>
<dbReference type="AlphaFoldDB" id="A0A2M8NYC5"/>
<dbReference type="SUPFAM" id="SSF111369">
    <property type="entry name" value="HlyD-like secretion proteins"/>
    <property type="match status" value="2"/>
</dbReference>
<organism evidence="6 7">
    <name type="scientific">Candidatus Thermofonsia Clade 1 bacterium</name>
    <dbReference type="NCBI Taxonomy" id="2364210"/>
    <lineage>
        <taxon>Bacteria</taxon>
        <taxon>Bacillati</taxon>
        <taxon>Chloroflexota</taxon>
        <taxon>Candidatus Thermofontia</taxon>
        <taxon>Candidatus Thermofonsia Clade 1</taxon>
    </lineage>
</organism>